<name>A0A9R1CY12_9BACT</name>
<sequence>MKEFLQVLRRFVPPYKKYIVLTIVFNLLSALLNIFSFATLIPILKILFKTDGGARVTHLMALGSADIKDVISNNANYYVQQVIDAVGASNTLLIIGALLAFATFLKTGAYFLSAAALIPVRTGVVRDIRDQLYRKITSLHLGFFSEERKGDIIARMTGDVQEIDSSIMASLEMLFKNPILIIIYFGTLIFVSWQLTLFTLIFVPIFGWFMGFVGRKLKAQSIKAQSLWSDTMSQVEETLGGLRVIKAFTAEKKMNERFNKINTEYRDDLTRVNTRQALAHPMSEFLGTVMIIVVLWFGGTLVLRSNPVITGPTFIYYLVILYSIINPLKDFSKASYNIPKGLASMERVDKILKAETEITERPDPVSIDSFEHEIEFRNVSFAYNDSKNDNGEPHWVLRDINLRIPKGKTVALVGQSGGGKSTLVDLIPRYYDIQKGEILIDGINIRDLRIHDLRSLIGNVNQEAILFNDTFYNNITFGVENATKEEVVRAAKIANAYDFIMESEKGFDTNIGDRGGRLSGGQRQRISIARAILKNPPILILDEATSALDTESERLVQDALYKLMKTRTTVAIAHRLSTIKNSDEICVLHEGRIVERGTHDELMALGGYYKKLHDMQE</sequence>
<dbReference type="InterPro" id="IPR017871">
    <property type="entry name" value="ABC_transporter-like_CS"/>
</dbReference>
<evidence type="ECO:0000313" key="11">
    <source>
        <dbReference type="Proteomes" id="UP000825483"/>
    </source>
</evidence>
<evidence type="ECO:0000256" key="6">
    <source>
        <dbReference type="ARBA" id="ARBA00023136"/>
    </source>
</evidence>
<evidence type="ECO:0000256" key="2">
    <source>
        <dbReference type="ARBA" id="ARBA00022692"/>
    </source>
</evidence>
<proteinExistence type="predicted"/>
<dbReference type="PANTHER" id="PTHR43394:SF1">
    <property type="entry name" value="ATP-BINDING CASSETTE SUB-FAMILY B MEMBER 10, MITOCHONDRIAL"/>
    <property type="match status" value="1"/>
</dbReference>
<organism evidence="10 11">
    <name type="scientific">Prevotella lacticifex</name>
    <dbReference type="NCBI Taxonomy" id="2854755"/>
    <lineage>
        <taxon>Bacteria</taxon>
        <taxon>Pseudomonadati</taxon>
        <taxon>Bacteroidota</taxon>
        <taxon>Bacteroidia</taxon>
        <taxon>Bacteroidales</taxon>
        <taxon>Prevotellaceae</taxon>
        <taxon>Prevotella</taxon>
    </lineage>
</organism>
<evidence type="ECO:0000256" key="3">
    <source>
        <dbReference type="ARBA" id="ARBA00022741"/>
    </source>
</evidence>
<dbReference type="Pfam" id="PF00664">
    <property type="entry name" value="ABC_membrane"/>
    <property type="match status" value="1"/>
</dbReference>
<keyword evidence="3" id="KW-0547">Nucleotide-binding</keyword>
<dbReference type="CDD" id="cd03251">
    <property type="entry name" value="ABCC_MsbA"/>
    <property type="match status" value="1"/>
</dbReference>
<gene>
    <name evidence="10" type="ORF">PRLR5076_28120</name>
</gene>
<keyword evidence="5 7" id="KW-1133">Transmembrane helix</keyword>
<dbReference type="FunFam" id="3.40.50.300:FF:000218">
    <property type="entry name" value="Multidrug ABC transporter ATP-binding protein"/>
    <property type="match status" value="1"/>
</dbReference>
<dbReference type="InterPro" id="IPR027417">
    <property type="entry name" value="P-loop_NTPase"/>
</dbReference>
<dbReference type="InterPro" id="IPR039421">
    <property type="entry name" value="Type_1_exporter"/>
</dbReference>
<dbReference type="GO" id="GO:0005886">
    <property type="term" value="C:plasma membrane"/>
    <property type="evidence" value="ECO:0007669"/>
    <property type="project" value="UniProtKB-SubCell"/>
</dbReference>
<dbReference type="AlphaFoldDB" id="A0A9R1CY12"/>
<dbReference type="PROSITE" id="PS50929">
    <property type="entry name" value="ABC_TM1F"/>
    <property type="match status" value="1"/>
</dbReference>
<dbReference type="PROSITE" id="PS00211">
    <property type="entry name" value="ABC_TRANSPORTER_1"/>
    <property type="match status" value="1"/>
</dbReference>
<evidence type="ECO:0000256" key="4">
    <source>
        <dbReference type="ARBA" id="ARBA00022840"/>
    </source>
</evidence>
<dbReference type="GeneID" id="72465997"/>
<dbReference type="Gene3D" id="3.40.50.300">
    <property type="entry name" value="P-loop containing nucleotide triphosphate hydrolases"/>
    <property type="match status" value="1"/>
</dbReference>
<dbReference type="PROSITE" id="PS50893">
    <property type="entry name" value="ABC_TRANSPORTER_2"/>
    <property type="match status" value="1"/>
</dbReference>
<dbReference type="PANTHER" id="PTHR43394">
    <property type="entry name" value="ATP-DEPENDENT PERMEASE MDL1, MITOCHONDRIAL"/>
    <property type="match status" value="1"/>
</dbReference>
<evidence type="ECO:0000256" key="7">
    <source>
        <dbReference type="SAM" id="Phobius"/>
    </source>
</evidence>
<dbReference type="Gene3D" id="1.20.1560.10">
    <property type="entry name" value="ABC transporter type 1, transmembrane domain"/>
    <property type="match status" value="1"/>
</dbReference>
<feature type="transmembrane region" description="Helical" evidence="7">
    <location>
        <begin position="309"/>
        <end position="328"/>
    </location>
</feature>
<dbReference type="SUPFAM" id="SSF90123">
    <property type="entry name" value="ABC transporter transmembrane region"/>
    <property type="match status" value="1"/>
</dbReference>
<evidence type="ECO:0000259" key="9">
    <source>
        <dbReference type="PROSITE" id="PS50929"/>
    </source>
</evidence>
<dbReference type="GO" id="GO:0005524">
    <property type="term" value="F:ATP binding"/>
    <property type="evidence" value="ECO:0007669"/>
    <property type="project" value="UniProtKB-KW"/>
</dbReference>
<dbReference type="RefSeq" id="WP_223928478.1">
    <property type="nucleotide sequence ID" value="NZ_BPTU01000002.1"/>
</dbReference>
<dbReference type="GO" id="GO:0015421">
    <property type="term" value="F:ABC-type oligopeptide transporter activity"/>
    <property type="evidence" value="ECO:0007669"/>
    <property type="project" value="TreeGrafter"/>
</dbReference>
<dbReference type="InterPro" id="IPR036640">
    <property type="entry name" value="ABC1_TM_sf"/>
</dbReference>
<accession>A0A9R1CY12</accession>
<dbReference type="Proteomes" id="UP000825483">
    <property type="component" value="Unassembled WGS sequence"/>
</dbReference>
<dbReference type="EMBL" id="BPUB01000002">
    <property type="protein sequence ID" value="GJG59961.1"/>
    <property type="molecule type" value="Genomic_DNA"/>
</dbReference>
<comment type="subcellular location">
    <subcellularLocation>
        <location evidence="1">Cell membrane</location>
        <topology evidence="1">Multi-pass membrane protein</topology>
    </subcellularLocation>
</comment>
<dbReference type="InterPro" id="IPR011527">
    <property type="entry name" value="ABC1_TM_dom"/>
</dbReference>
<evidence type="ECO:0000256" key="5">
    <source>
        <dbReference type="ARBA" id="ARBA00022989"/>
    </source>
</evidence>
<evidence type="ECO:0000259" key="8">
    <source>
        <dbReference type="PROSITE" id="PS50893"/>
    </source>
</evidence>
<feature type="transmembrane region" description="Helical" evidence="7">
    <location>
        <begin position="197"/>
        <end position="214"/>
    </location>
</feature>
<keyword evidence="11" id="KW-1185">Reference proteome</keyword>
<keyword evidence="2 7" id="KW-0812">Transmembrane</keyword>
<dbReference type="CDD" id="cd18552">
    <property type="entry name" value="ABC_6TM_MsbA_like"/>
    <property type="match status" value="1"/>
</dbReference>
<feature type="transmembrane region" description="Helical" evidence="7">
    <location>
        <begin position="20"/>
        <end position="44"/>
    </location>
</feature>
<evidence type="ECO:0000313" key="10">
    <source>
        <dbReference type="EMBL" id="GJG59961.1"/>
    </source>
</evidence>
<feature type="domain" description="ABC transporter" evidence="8">
    <location>
        <begin position="374"/>
        <end position="615"/>
    </location>
</feature>
<keyword evidence="4 10" id="KW-0067">ATP-binding</keyword>
<feature type="transmembrane region" description="Helical" evidence="7">
    <location>
        <begin position="92"/>
        <end position="120"/>
    </location>
</feature>
<dbReference type="Pfam" id="PF00005">
    <property type="entry name" value="ABC_tran"/>
    <property type="match status" value="1"/>
</dbReference>
<comment type="caution">
    <text evidence="10">The sequence shown here is derived from an EMBL/GenBank/DDBJ whole genome shotgun (WGS) entry which is preliminary data.</text>
</comment>
<reference evidence="10" key="1">
    <citation type="journal article" date="2022" name="Int. J. Syst. Evol. Microbiol.">
        <title>Prevotella lacticifex sp. nov., isolated from the rumen of cows.</title>
        <authorList>
            <person name="Shinkai T."/>
            <person name="Ikeyama N."/>
            <person name="Kumagai M."/>
            <person name="Ohmori H."/>
            <person name="Sakamoto M."/>
            <person name="Ohkuma M."/>
            <person name="Mitsumori M."/>
        </authorList>
    </citation>
    <scope>NUCLEOTIDE SEQUENCE</scope>
    <source>
        <strain evidence="10">R5076</strain>
    </source>
</reference>
<evidence type="ECO:0000256" key="1">
    <source>
        <dbReference type="ARBA" id="ARBA00004651"/>
    </source>
</evidence>
<keyword evidence="6 7" id="KW-0472">Membrane</keyword>
<dbReference type="SMART" id="SM00382">
    <property type="entry name" value="AAA"/>
    <property type="match status" value="1"/>
</dbReference>
<dbReference type="SUPFAM" id="SSF52540">
    <property type="entry name" value="P-loop containing nucleoside triphosphate hydrolases"/>
    <property type="match status" value="1"/>
</dbReference>
<dbReference type="InterPro" id="IPR003593">
    <property type="entry name" value="AAA+_ATPase"/>
</dbReference>
<feature type="transmembrane region" description="Helical" evidence="7">
    <location>
        <begin position="285"/>
        <end position="303"/>
    </location>
</feature>
<feature type="domain" description="ABC transmembrane type-1" evidence="9">
    <location>
        <begin position="20"/>
        <end position="340"/>
    </location>
</feature>
<dbReference type="GO" id="GO:0016887">
    <property type="term" value="F:ATP hydrolysis activity"/>
    <property type="evidence" value="ECO:0007669"/>
    <property type="project" value="InterPro"/>
</dbReference>
<feature type="transmembrane region" description="Helical" evidence="7">
    <location>
        <begin position="174"/>
        <end position="191"/>
    </location>
</feature>
<dbReference type="InterPro" id="IPR003439">
    <property type="entry name" value="ABC_transporter-like_ATP-bd"/>
</dbReference>
<protein>
    <submittedName>
        <fullName evidence="10">ABC transporter ATP-binding protein</fullName>
    </submittedName>
</protein>